<evidence type="ECO:0000256" key="1">
    <source>
        <dbReference type="SAM" id="MobiDB-lite"/>
    </source>
</evidence>
<gene>
    <name evidence="2" type="ORF">MUK42_29361</name>
</gene>
<keyword evidence="3" id="KW-1185">Reference proteome</keyword>
<sequence>MIIGKDAVTLWSASVLLLTAVRRDGHTPAVGLAQALRRWWFGWWGFTFLAATSAIKRSSKQDEEWLVAASRGFFTFLAVTSAIKRSSKQDEEWMVAATRRRRAARRRRGGCGGDPPDEGGEQRSPPDGTRT</sequence>
<feature type="compositionally biased region" description="Basic residues" evidence="1">
    <location>
        <begin position="98"/>
        <end position="109"/>
    </location>
</feature>
<evidence type="ECO:0000313" key="3">
    <source>
        <dbReference type="Proteomes" id="UP001055439"/>
    </source>
</evidence>
<protein>
    <submittedName>
        <fullName evidence="2">Uncharacterized protein</fullName>
    </submittedName>
</protein>
<proteinExistence type="predicted"/>
<feature type="region of interest" description="Disordered" evidence="1">
    <location>
        <begin position="98"/>
        <end position="131"/>
    </location>
</feature>
<organism evidence="2 3">
    <name type="scientific">Musa troglodytarum</name>
    <name type="common">fe'i banana</name>
    <dbReference type="NCBI Taxonomy" id="320322"/>
    <lineage>
        <taxon>Eukaryota</taxon>
        <taxon>Viridiplantae</taxon>
        <taxon>Streptophyta</taxon>
        <taxon>Embryophyta</taxon>
        <taxon>Tracheophyta</taxon>
        <taxon>Spermatophyta</taxon>
        <taxon>Magnoliopsida</taxon>
        <taxon>Liliopsida</taxon>
        <taxon>Zingiberales</taxon>
        <taxon>Musaceae</taxon>
        <taxon>Musa</taxon>
    </lineage>
</organism>
<evidence type="ECO:0000313" key="2">
    <source>
        <dbReference type="EMBL" id="URD92061.1"/>
    </source>
</evidence>
<reference evidence="2" key="1">
    <citation type="submission" date="2022-05" db="EMBL/GenBank/DDBJ databases">
        <title>The Musa troglodytarum L. genome provides insights into the mechanism of non-climacteric behaviour and enrichment of carotenoids.</title>
        <authorList>
            <person name="Wang J."/>
        </authorList>
    </citation>
    <scope>NUCLEOTIDE SEQUENCE</scope>
    <source>
        <tissue evidence="2">Leaf</tissue>
    </source>
</reference>
<dbReference type="AlphaFoldDB" id="A0A9E7FCY9"/>
<accession>A0A9E7FCY9</accession>
<name>A0A9E7FCY9_9LILI</name>
<dbReference type="EMBL" id="CP097505">
    <property type="protein sequence ID" value="URD92061.1"/>
    <property type="molecule type" value="Genomic_DNA"/>
</dbReference>
<dbReference type="Proteomes" id="UP001055439">
    <property type="component" value="Chromosome 3"/>
</dbReference>